<sequence length="351" mass="37993">MSFRRGLALFSRRIGHTGVKRGAAVLAARLEKIGQPLDLENVNTAKIGPGQVKIDVHNCSLNASDFLLSQGSNPGKFKLPIVPGYEVSGVVKEAKDCKTVREGDRVVALSKDTLGGFSTECVADENDVWLLPSNLDFEKGAAIADAFGTAIIGLVYRGHLSEKKTVLVTLAPGHGFAQLELAASVYKTKVIAVCMNEMDTQLLRDRGAWTSMSYDPQEMVNAVNKLTKDKGVDVIYDTLGGDVLKTCLKCIAYEGSVIIAGYTLQDLPLVKISHLLALPPFNLSGASLTSYRKHAFDIYRQAVTDVLDMHDQGLAQPTIAATFPLEQVNEAIEMFKTKQPIGKIILAMKNA</sequence>
<dbReference type="InterPro" id="IPR036291">
    <property type="entry name" value="NAD(P)-bd_dom_sf"/>
</dbReference>
<dbReference type="SUPFAM" id="SSF51735">
    <property type="entry name" value="NAD(P)-binding Rossmann-fold domains"/>
    <property type="match status" value="1"/>
</dbReference>
<reference evidence="2" key="1">
    <citation type="submission" date="2022-01" db="UniProtKB">
        <authorList>
            <consortium name="EnsemblMetazoa"/>
        </authorList>
    </citation>
    <scope>IDENTIFICATION</scope>
</reference>
<feature type="domain" description="Enoyl reductase (ER)" evidence="1">
    <location>
        <begin position="34"/>
        <end position="346"/>
    </location>
</feature>
<dbReference type="PANTHER" id="PTHR43677">
    <property type="entry name" value="SHORT-CHAIN DEHYDROGENASE/REDUCTASE"/>
    <property type="match status" value="1"/>
</dbReference>
<accession>A0A8I6S5W5</accession>
<dbReference type="InterPro" id="IPR051397">
    <property type="entry name" value="Zn-ADH-like_protein"/>
</dbReference>
<dbReference type="PANTHER" id="PTHR43677:SF4">
    <property type="entry name" value="QUINONE OXIDOREDUCTASE-LIKE PROTEIN 2"/>
    <property type="match status" value="1"/>
</dbReference>
<organism evidence="2 3">
    <name type="scientific">Cimex lectularius</name>
    <name type="common">Bed bug</name>
    <name type="synonym">Acanthia lectularia</name>
    <dbReference type="NCBI Taxonomy" id="79782"/>
    <lineage>
        <taxon>Eukaryota</taxon>
        <taxon>Metazoa</taxon>
        <taxon>Ecdysozoa</taxon>
        <taxon>Arthropoda</taxon>
        <taxon>Hexapoda</taxon>
        <taxon>Insecta</taxon>
        <taxon>Pterygota</taxon>
        <taxon>Neoptera</taxon>
        <taxon>Paraneoptera</taxon>
        <taxon>Hemiptera</taxon>
        <taxon>Heteroptera</taxon>
        <taxon>Panheteroptera</taxon>
        <taxon>Cimicomorpha</taxon>
        <taxon>Cimicidae</taxon>
        <taxon>Cimex</taxon>
    </lineage>
</organism>
<evidence type="ECO:0000313" key="2">
    <source>
        <dbReference type="EnsemblMetazoa" id="XP_014258384.1"/>
    </source>
</evidence>
<proteinExistence type="predicted"/>
<dbReference type="Pfam" id="PF13602">
    <property type="entry name" value="ADH_zinc_N_2"/>
    <property type="match status" value="1"/>
</dbReference>
<dbReference type="EnsemblMetazoa" id="XM_014402898.2">
    <property type="protein sequence ID" value="XP_014258384.1"/>
    <property type="gene ID" value="LOC106671919"/>
</dbReference>
<dbReference type="RefSeq" id="XP_014258384.1">
    <property type="nucleotide sequence ID" value="XM_014402898.2"/>
</dbReference>
<dbReference type="GO" id="GO:0016491">
    <property type="term" value="F:oxidoreductase activity"/>
    <property type="evidence" value="ECO:0007669"/>
    <property type="project" value="InterPro"/>
</dbReference>
<dbReference type="OMA" id="CDIRGVF"/>
<dbReference type="InterPro" id="IPR020843">
    <property type="entry name" value="ER"/>
</dbReference>
<dbReference type="GO" id="GO:0005739">
    <property type="term" value="C:mitochondrion"/>
    <property type="evidence" value="ECO:0007669"/>
    <property type="project" value="TreeGrafter"/>
</dbReference>
<keyword evidence="3" id="KW-1185">Reference proteome</keyword>
<protein>
    <recommendedName>
        <fullName evidence="1">Enoyl reductase (ER) domain-containing protein</fullName>
    </recommendedName>
</protein>
<dbReference type="Pfam" id="PF08240">
    <property type="entry name" value="ADH_N"/>
    <property type="match status" value="1"/>
</dbReference>
<dbReference type="Gene3D" id="3.90.180.10">
    <property type="entry name" value="Medium-chain alcohol dehydrogenases, catalytic domain"/>
    <property type="match status" value="1"/>
</dbReference>
<dbReference type="Proteomes" id="UP000494040">
    <property type="component" value="Unassembled WGS sequence"/>
</dbReference>
<dbReference type="InterPro" id="IPR013154">
    <property type="entry name" value="ADH-like_N"/>
</dbReference>
<dbReference type="InterPro" id="IPR011032">
    <property type="entry name" value="GroES-like_sf"/>
</dbReference>
<dbReference type="SUPFAM" id="SSF50129">
    <property type="entry name" value="GroES-like"/>
    <property type="match status" value="1"/>
</dbReference>
<dbReference type="SMART" id="SM00829">
    <property type="entry name" value="PKS_ER"/>
    <property type="match status" value="1"/>
</dbReference>
<name>A0A8I6S5W5_CIMLE</name>
<evidence type="ECO:0000313" key="3">
    <source>
        <dbReference type="Proteomes" id="UP000494040"/>
    </source>
</evidence>
<dbReference type="GeneID" id="106671919"/>
<dbReference type="OrthoDB" id="3509362at2759"/>
<dbReference type="AlphaFoldDB" id="A0A8I6S5W5"/>
<dbReference type="Gene3D" id="3.40.50.720">
    <property type="entry name" value="NAD(P)-binding Rossmann-like Domain"/>
    <property type="match status" value="1"/>
</dbReference>
<dbReference type="KEGG" id="clec:106671919"/>
<evidence type="ECO:0000259" key="1">
    <source>
        <dbReference type="SMART" id="SM00829"/>
    </source>
</evidence>